<evidence type="ECO:0000256" key="2">
    <source>
        <dbReference type="ARBA" id="ARBA00022723"/>
    </source>
</evidence>
<dbReference type="SUPFAM" id="SSF51338">
    <property type="entry name" value="Composite domain of metallo-dependent hydrolases"/>
    <property type="match status" value="1"/>
</dbReference>
<feature type="domain" description="Amidohydrolase-related" evidence="6">
    <location>
        <begin position="52"/>
        <end position="364"/>
    </location>
</feature>
<dbReference type="Pfam" id="PF01979">
    <property type="entry name" value="Amidohydro_1"/>
    <property type="match status" value="1"/>
</dbReference>
<dbReference type="PANTHER" id="PTHR11113:SF14">
    <property type="entry name" value="N-ACETYLGLUCOSAMINE-6-PHOSPHATE DEACETYLASE"/>
    <property type="match status" value="1"/>
</dbReference>
<evidence type="ECO:0000259" key="6">
    <source>
        <dbReference type="Pfam" id="PF01979"/>
    </source>
</evidence>
<comment type="similarity">
    <text evidence="1 5">Belongs to the metallo-dependent hydrolases superfamily. NagA family.</text>
</comment>
<dbReference type="SUPFAM" id="SSF51556">
    <property type="entry name" value="Metallo-dependent hydrolases"/>
    <property type="match status" value="1"/>
</dbReference>
<dbReference type="PIRSF" id="PIRSF038994">
    <property type="entry name" value="NagA"/>
    <property type="match status" value="1"/>
</dbReference>
<keyword evidence="8" id="KW-1185">Reference proteome</keyword>
<dbReference type="Proteomes" id="UP001595681">
    <property type="component" value="Unassembled WGS sequence"/>
</dbReference>
<organism evidence="7 8">
    <name type="scientific">Sphingobium rhizovicinum</name>
    <dbReference type="NCBI Taxonomy" id="432308"/>
    <lineage>
        <taxon>Bacteria</taxon>
        <taxon>Pseudomonadati</taxon>
        <taxon>Pseudomonadota</taxon>
        <taxon>Alphaproteobacteria</taxon>
        <taxon>Sphingomonadales</taxon>
        <taxon>Sphingomonadaceae</taxon>
        <taxon>Sphingobium</taxon>
    </lineage>
</organism>
<evidence type="ECO:0000256" key="3">
    <source>
        <dbReference type="ARBA" id="ARBA00022801"/>
    </source>
</evidence>
<keyword evidence="2" id="KW-0479">Metal-binding</keyword>
<dbReference type="GO" id="GO:0008448">
    <property type="term" value="F:N-acetylglucosamine-6-phosphate deacetylase activity"/>
    <property type="evidence" value="ECO:0007669"/>
    <property type="project" value="UniProtKB-EC"/>
</dbReference>
<dbReference type="InterPro" id="IPR003764">
    <property type="entry name" value="GlcNAc_6-P_deAcase"/>
</dbReference>
<keyword evidence="4 5" id="KW-0119">Carbohydrate metabolism</keyword>
<evidence type="ECO:0000256" key="5">
    <source>
        <dbReference type="PIRNR" id="PIRNR038994"/>
    </source>
</evidence>
<dbReference type="InterPro" id="IPR011059">
    <property type="entry name" value="Metal-dep_hydrolase_composite"/>
</dbReference>
<evidence type="ECO:0000256" key="4">
    <source>
        <dbReference type="ARBA" id="ARBA00023277"/>
    </source>
</evidence>
<dbReference type="NCBIfam" id="TIGR00221">
    <property type="entry name" value="nagA"/>
    <property type="match status" value="1"/>
</dbReference>
<dbReference type="Gene3D" id="3.20.20.140">
    <property type="entry name" value="Metal-dependent hydrolases"/>
    <property type="match status" value="1"/>
</dbReference>
<dbReference type="Gene3D" id="2.30.40.10">
    <property type="entry name" value="Urease, subunit C, domain 1"/>
    <property type="match status" value="1"/>
</dbReference>
<dbReference type="RefSeq" id="WP_380797988.1">
    <property type="nucleotide sequence ID" value="NZ_JBHRVU010000005.1"/>
</dbReference>
<evidence type="ECO:0000313" key="7">
    <source>
        <dbReference type="EMBL" id="MFC3443291.1"/>
    </source>
</evidence>
<dbReference type="InterPro" id="IPR032466">
    <property type="entry name" value="Metal_Hydrolase"/>
</dbReference>
<dbReference type="CDD" id="cd00854">
    <property type="entry name" value="NagA"/>
    <property type="match status" value="1"/>
</dbReference>
<dbReference type="EC" id="3.5.1.25" evidence="7"/>
<dbReference type="PANTHER" id="PTHR11113">
    <property type="entry name" value="N-ACETYLGLUCOSAMINE-6-PHOSPHATE DEACETYLASE"/>
    <property type="match status" value="1"/>
</dbReference>
<gene>
    <name evidence="7" type="primary">nagA</name>
    <name evidence="7" type="ORF">ACFOKF_19230</name>
</gene>
<proteinExistence type="inferred from homology"/>
<protein>
    <submittedName>
        <fullName evidence="7">N-acetylglucosamine-6-phosphate deacetylase</fullName>
        <ecNumber evidence="7">3.5.1.25</ecNumber>
    </submittedName>
</protein>
<evidence type="ECO:0000313" key="8">
    <source>
        <dbReference type="Proteomes" id="UP001595681"/>
    </source>
</evidence>
<keyword evidence="3 5" id="KW-0378">Hydrolase</keyword>
<reference evidence="8" key="1">
    <citation type="journal article" date="2019" name="Int. J. Syst. Evol. Microbiol.">
        <title>The Global Catalogue of Microorganisms (GCM) 10K type strain sequencing project: providing services to taxonomists for standard genome sequencing and annotation.</title>
        <authorList>
            <consortium name="The Broad Institute Genomics Platform"/>
            <consortium name="The Broad Institute Genome Sequencing Center for Infectious Disease"/>
            <person name="Wu L."/>
            <person name="Ma J."/>
        </authorList>
    </citation>
    <scope>NUCLEOTIDE SEQUENCE [LARGE SCALE GENOMIC DNA]</scope>
    <source>
        <strain evidence="8">CCM 7491</strain>
    </source>
</reference>
<sequence>MNSFAFVNGTIVGLTGDPSDRPPIERVAIEQGVIVTGPASPPDQIIDLEGGYLLPGFIDTQVNGGGGLLFNDSPTVETIRGIGTAHRQYGTTSFLPTLISDDLDKVDMAMRAVEQAIEAGVPGVVGIHLEGPFLNSARKGTHDPAKFRRMDDDAIRLLSSLQRGRTLVTLAPEFCDDDQIGRLTEAGVIVAVGHSDADYARTRSAFAAGMSGVTHLYNAMSPLNHRAAGVVGATLDNDTVYAGIIVDGQHVSPPALRIALRARPHDRFMLVTDAMPTVGNATKSFTLQGKTIRVENGVCVEENGTLAGSDLDMATALRNAMAMMAVPISTAAVMASAAPARFLHLADRGTFAQGQRADMVWLDADHQIRGVWQGGVRAFTAG</sequence>
<evidence type="ECO:0000256" key="1">
    <source>
        <dbReference type="ARBA" id="ARBA00010716"/>
    </source>
</evidence>
<accession>A0ABV7NMA6</accession>
<dbReference type="EMBL" id="JBHRVU010000005">
    <property type="protein sequence ID" value="MFC3443291.1"/>
    <property type="molecule type" value="Genomic_DNA"/>
</dbReference>
<dbReference type="InterPro" id="IPR006680">
    <property type="entry name" value="Amidohydro-rel"/>
</dbReference>
<comment type="caution">
    <text evidence="7">The sequence shown here is derived from an EMBL/GenBank/DDBJ whole genome shotgun (WGS) entry which is preliminary data.</text>
</comment>
<name>A0ABV7NMA6_9SPHN</name>